<reference evidence="4 5" key="1">
    <citation type="submission" date="2023-02" db="EMBL/GenBank/DDBJ databases">
        <title>LHISI_Scaffold_Assembly.</title>
        <authorList>
            <person name="Stuart O.P."/>
            <person name="Cleave R."/>
            <person name="Magrath M.J.L."/>
            <person name="Mikheyev A.S."/>
        </authorList>
    </citation>
    <scope>NUCLEOTIDE SEQUENCE [LARGE SCALE GENOMIC DNA]</scope>
    <source>
        <strain evidence="4">Daus_M_001</strain>
        <tissue evidence="4">Leg muscle</tissue>
    </source>
</reference>
<dbReference type="PANTHER" id="PTHR24171">
    <property type="entry name" value="ANKYRIN REPEAT DOMAIN-CONTAINING PROTEIN 39-RELATED"/>
    <property type="match status" value="1"/>
</dbReference>
<keyword evidence="2 3" id="KW-0040">ANK repeat</keyword>
<feature type="repeat" description="ANK" evidence="3">
    <location>
        <begin position="75"/>
        <end position="107"/>
    </location>
</feature>
<dbReference type="SMART" id="SM00248">
    <property type="entry name" value="ANK"/>
    <property type="match status" value="3"/>
</dbReference>
<dbReference type="Gene3D" id="1.25.40.20">
    <property type="entry name" value="Ankyrin repeat-containing domain"/>
    <property type="match status" value="3"/>
</dbReference>
<evidence type="ECO:0008006" key="6">
    <source>
        <dbReference type="Google" id="ProtNLM"/>
    </source>
</evidence>
<dbReference type="InterPro" id="IPR002110">
    <property type="entry name" value="Ankyrin_rpt"/>
</dbReference>
<organism evidence="4 5">
    <name type="scientific">Dryococelus australis</name>
    <dbReference type="NCBI Taxonomy" id="614101"/>
    <lineage>
        <taxon>Eukaryota</taxon>
        <taxon>Metazoa</taxon>
        <taxon>Ecdysozoa</taxon>
        <taxon>Arthropoda</taxon>
        <taxon>Hexapoda</taxon>
        <taxon>Insecta</taxon>
        <taxon>Pterygota</taxon>
        <taxon>Neoptera</taxon>
        <taxon>Polyneoptera</taxon>
        <taxon>Phasmatodea</taxon>
        <taxon>Verophasmatodea</taxon>
        <taxon>Anareolatae</taxon>
        <taxon>Phasmatidae</taxon>
        <taxon>Eurycanthinae</taxon>
        <taxon>Dryococelus</taxon>
    </lineage>
</organism>
<dbReference type="PROSITE" id="PS50297">
    <property type="entry name" value="ANK_REP_REGION"/>
    <property type="match status" value="3"/>
</dbReference>
<sequence length="199" mass="22437">MNHGMWFQVQEFIRNRNWRQLRSHLLPLLDHYSTAYDYVQHTFDYPIYWIGFGNHIELASLLLCAGLPVDTLDTDGYTMFHGASRRGHLQLAEMLLDHSADVNVRDDNGETPLMKAAHYNQPEMVKMLLEHSADVNVRNGIGDTPLMKAAVFNQLEVVKMLVQGGADLTVRNSKGLTALGIASESGASETEAYLKRLLH</sequence>
<evidence type="ECO:0000313" key="4">
    <source>
        <dbReference type="EMBL" id="KAJ8876945.1"/>
    </source>
</evidence>
<evidence type="ECO:0000256" key="2">
    <source>
        <dbReference type="ARBA" id="ARBA00023043"/>
    </source>
</evidence>
<gene>
    <name evidence="4" type="ORF">PR048_021395</name>
</gene>
<dbReference type="Pfam" id="PF00023">
    <property type="entry name" value="Ank"/>
    <property type="match status" value="1"/>
</dbReference>
<evidence type="ECO:0000256" key="3">
    <source>
        <dbReference type="PROSITE-ProRule" id="PRU00023"/>
    </source>
</evidence>
<protein>
    <recommendedName>
        <fullName evidence="6">Ankyrin repeat domain-containing protein</fullName>
    </recommendedName>
</protein>
<name>A0ABQ9GY27_9NEOP</name>
<dbReference type="PRINTS" id="PR01415">
    <property type="entry name" value="ANKYRIN"/>
</dbReference>
<proteinExistence type="predicted"/>
<dbReference type="PROSITE" id="PS50088">
    <property type="entry name" value="ANK_REPEAT"/>
    <property type="match status" value="3"/>
</dbReference>
<evidence type="ECO:0000256" key="1">
    <source>
        <dbReference type="ARBA" id="ARBA00022737"/>
    </source>
</evidence>
<dbReference type="EMBL" id="JARBHB010000008">
    <property type="protein sequence ID" value="KAJ8876945.1"/>
    <property type="molecule type" value="Genomic_DNA"/>
</dbReference>
<dbReference type="InterPro" id="IPR036770">
    <property type="entry name" value="Ankyrin_rpt-contain_sf"/>
</dbReference>
<evidence type="ECO:0000313" key="5">
    <source>
        <dbReference type="Proteomes" id="UP001159363"/>
    </source>
</evidence>
<dbReference type="Proteomes" id="UP001159363">
    <property type="component" value="Chromosome 7"/>
</dbReference>
<comment type="caution">
    <text evidence="4">The sequence shown here is derived from an EMBL/GenBank/DDBJ whole genome shotgun (WGS) entry which is preliminary data.</text>
</comment>
<keyword evidence="5" id="KW-1185">Reference proteome</keyword>
<dbReference type="Pfam" id="PF12796">
    <property type="entry name" value="Ank_2"/>
    <property type="match status" value="1"/>
</dbReference>
<feature type="repeat" description="ANK" evidence="3">
    <location>
        <begin position="108"/>
        <end position="140"/>
    </location>
</feature>
<dbReference type="SUPFAM" id="SSF48403">
    <property type="entry name" value="Ankyrin repeat"/>
    <property type="match status" value="1"/>
</dbReference>
<accession>A0ABQ9GY27</accession>
<feature type="repeat" description="ANK" evidence="3">
    <location>
        <begin position="141"/>
        <end position="173"/>
    </location>
</feature>
<keyword evidence="1" id="KW-0677">Repeat</keyword>